<dbReference type="STRING" id="121845.A0A3Q0IMZ8"/>
<proteinExistence type="predicted"/>
<sequence length="459" mass="50703">MDYIRDFDIRLDREMYYAGETLGGHVILDTTENFKLRGPNSEIDYKSYVITQKIFTMKKNSPGVSTGSFSKPPRGRKFRNTLAECTESLTESPECLQRMANTTGLEDLVAAMRMHNSSKEVLLSLTGWVAYLKALKGLISSGSQLTFYLSSLSHCRNPKAAQLQGVWEQLMMATNEACQAVKKHISCTLQDVDTSPDIDVDQLDINQQAMCNSLSTLIHLQLQFSSACCECLKHLTPCPCDPPHPPPSEISALIRSYAPPPPRIKSPNFAPPQRRWSEAAPVSGGGAQDPTLRRWSMPWKLSMPLLPPHRSSPGTPDTGWSNALIHQDDLSEVINLMSVNPTQSTQQLHYPMQNLPGVVLTRAESQDISSYSAGMSPRGSWWSEAEGDDLTHLSDFLTSRKSSSSTDTSSSCYSLHSRSASSSEESGVRAQFYSVCSGSDLPFVKLPETKEPPDDQDDT</sequence>
<reference evidence="4" key="1">
    <citation type="submission" date="2025-08" db="UniProtKB">
        <authorList>
            <consortium name="RefSeq"/>
        </authorList>
    </citation>
    <scope>IDENTIFICATION</scope>
</reference>
<dbReference type="Pfam" id="PF15923">
    <property type="entry name" value="DUF4745"/>
    <property type="match status" value="1"/>
</dbReference>
<feature type="domain" description="DUF4745" evidence="2">
    <location>
        <begin position="125"/>
        <end position="230"/>
    </location>
</feature>
<evidence type="ECO:0000259" key="2">
    <source>
        <dbReference type="Pfam" id="PF15923"/>
    </source>
</evidence>
<organism evidence="3 4">
    <name type="scientific">Diaphorina citri</name>
    <name type="common">Asian citrus psyllid</name>
    <dbReference type="NCBI Taxonomy" id="121845"/>
    <lineage>
        <taxon>Eukaryota</taxon>
        <taxon>Metazoa</taxon>
        <taxon>Ecdysozoa</taxon>
        <taxon>Arthropoda</taxon>
        <taxon>Hexapoda</taxon>
        <taxon>Insecta</taxon>
        <taxon>Pterygota</taxon>
        <taxon>Neoptera</taxon>
        <taxon>Paraneoptera</taxon>
        <taxon>Hemiptera</taxon>
        <taxon>Sternorrhyncha</taxon>
        <taxon>Psylloidea</taxon>
        <taxon>Psyllidae</taxon>
        <taxon>Diaphorininae</taxon>
        <taxon>Diaphorina</taxon>
    </lineage>
</organism>
<dbReference type="InterPro" id="IPR031813">
    <property type="entry name" value="DUF4745"/>
</dbReference>
<feature type="compositionally biased region" description="Low complexity" evidence="1">
    <location>
        <begin position="398"/>
        <end position="425"/>
    </location>
</feature>
<dbReference type="PaxDb" id="121845-A0A3Q0IMZ8"/>
<protein>
    <submittedName>
        <fullName evidence="4">Uncharacterized protein LOC103524972</fullName>
    </submittedName>
</protein>
<dbReference type="GeneID" id="103524972"/>
<feature type="region of interest" description="Disordered" evidence="1">
    <location>
        <begin position="440"/>
        <end position="459"/>
    </location>
</feature>
<evidence type="ECO:0000313" key="3">
    <source>
        <dbReference type="Proteomes" id="UP000079169"/>
    </source>
</evidence>
<dbReference type="AlphaFoldDB" id="A0A3Q0IMZ8"/>
<dbReference type="KEGG" id="dci:103524972"/>
<name>A0A3Q0IMZ8_DIACI</name>
<keyword evidence="3" id="KW-1185">Reference proteome</keyword>
<dbReference type="Proteomes" id="UP000079169">
    <property type="component" value="Unplaced"/>
</dbReference>
<dbReference type="RefSeq" id="XP_026676028.1">
    <property type="nucleotide sequence ID" value="XM_026820227.1"/>
</dbReference>
<evidence type="ECO:0000256" key="1">
    <source>
        <dbReference type="SAM" id="MobiDB-lite"/>
    </source>
</evidence>
<accession>A0A3Q0IMZ8</accession>
<gene>
    <name evidence="4" type="primary">LOC103524972</name>
</gene>
<evidence type="ECO:0000313" key="4">
    <source>
        <dbReference type="RefSeq" id="XP_026676028.1"/>
    </source>
</evidence>
<feature type="region of interest" description="Disordered" evidence="1">
    <location>
        <begin position="266"/>
        <end position="289"/>
    </location>
</feature>
<feature type="region of interest" description="Disordered" evidence="1">
    <location>
        <begin position="398"/>
        <end position="428"/>
    </location>
</feature>